<feature type="region of interest" description="Disordered" evidence="1">
    <location>
        <begin position="270"/>
        <end position="302"/>
    </location>
</feature>
<feature type="compositionally biased region" description="Basic and acidic residues" evidence="1">
    <location>
        <begin position="270"/>
        <end position="286"/>
    </location>
</feature>
<evidence type="ECO:0000256" key="1">
    <source>
        <dbReference type="SAM" id="MobiDB-lite"/>
    </source>
</evidence>
<organism evidence="2 3">
    <name type="scientific">Entamoeba invadens IP1</name>
    <dbReference type="NCBI Taxonomy" id="370355"/>
    <lineage>
        <taxon>Eukaryota</taxon>
        <taxon>Amoebozoa</taxon>
        <taxon>Evosea</taxon>
        <taxon>Archamoebae</taxon>
        <taxon>Mastigamoebida</taxon>
        <taxon>Entamoebidae</taxon>
        <taxon>Entamoeba</taxon>
    </lineage>
</organism>
<gene>
    <name evidence="2" type="ORF">EIN_326110</name>
</gene>
<sequence length="302" mass="36140">MINSIRILHEKKRVQWMQRHLPTTVIKRYGQNLSHPFFEAFNTYLEDTFETRSDRYKGFIYVGASKTGKTFFFDRMLVPEKYRVIHKNLLSFNDVGGEQYKLFRILDDINWADVDSETLKALVNRGVATTNVKYGYSYIFPLIPIFLMNANTYDIFRIRYKKIWSFIQENFTVFPKQTGDSVIEDKQLLYTGTETDAYYIENYIKDCNFESLYNGNNMIESIQQKWNTMTKQLRYIPFPDTFDIPNPHERYSNLETEFNQKNLEHKMEKLSENEMMDRYDDDRTWMSEEEDGTDKNDSSVIE</sequence>
<dbReference type="EMBL" id="KB206854">
    <property type="protein sequence ID" value="ELP87550.1"/>
    <property type="molecule type" value="Genomic_DNA"/>
</dbReference>
<keyword evidence="3" id="KW-1185">Reference proteome</keyword>
<dbReference type="RefSeq" id="XP_004254321.1">
    <property type="nucleotide sequence ID" value="XM_004254273.1"/>
</dbReference>
<proteinExistence type="predicted"/>
<protein>
    <submittedName>
        <fullName evidence="2">Uncharacterized protein</fullName>
    </submittedName>
</protein>
<dbReference type="VEuPathDB" id="AmoebaDB:EIN_326110"/>
<dbReference type="Proteomes" id="UP000014680">
    <property type="component" value="Unassembled WGS sequence"/>
</dbReference>
<feature type="compositionally biased region" description="Basic and acidic residues" evidence="1">
    <location>
        <begin position="293"/>
        <end position="302"/>
    </location>
</feature>
<evidence type="ECO:0000313" key="3">
    <source>
        <dbReference type="Proteomes" id="UP000014680"/>
    </source>
</evidence>
<dbReference type="OrthoDB" id="31687at2759"/>
<dbReference type="KEGG" id="eiv:EIN_326110"/>
<dbReference type="AlphaFoldDB" id="L7FN26"/>
<name>L7FN26_ENTIV</name>
<accession>L7FN26</accession>
<dbReference type="GeneID" id="14886543"/>
<reference evidence="2 3" key="1">
    <citation type="submission" date="2012-10" db="EMBL/GenBank/DDBJ databases">
        <authorList>
            <person name="Zafar N."/>
            <person name="Inman J."/>
            <person name="Hall N."/>
            <person name="Lorenzi H."/>
            <person name="Caler E."/>
        </authorList>
    </citation>
    <scope>NUCLEOTIDE SEQUENCE [LARGE SCALE GENOMIC DNA]</scope>
    <source>
        <strain evidence="2 3">IP1</strain>
    </source>
</reference>
<evidence type="ECO:0000313" key="2">
    <source>
        <dbReference type="EMBL" id="ELP87550.1"/>
    </source>
</evidence>